<feature type="signal peptide" evidence="2">
    <location>
        <begin position="1"/>
        <end position="23"/>
    </location>
</feature>
<evidence type="ECO:0000256" key="1">
    <source>
        <dbReference type="SAM" id="Phobius"/>
    </source>
</evidence>
<feature type="chain" id="PRO_5023048309" evidence="2">
    <location>
        <begin position="24"/>
        <end position="320"/>
    </location>
</feature>
<accession>A0A5C5ZI40</accession>
<dbReference type="OrthoDB" id="279165at2"/>
<dbReference type="Proteomes" id="UP000315440">
    <property type="component" value="Unassembled WGS sequence"/>
</dbReference>
<dbReference type="EMBL" id="SJPQ01000004">
    <property type="protein sequence ID" value="TWT86657.1"/>
    <property type="molecule type" value="Genomic_DNA"/>
</dbReference>
<comment type="caution">
    <text evidence="3">The sequence shown here is derived from an EMBL/GenBank/DDBJ whole genome shotgun (WGS) entry which is preliminary data.</text>
</comment>
<evidence type="ECO:0000313" key="3">
    <source>
        <dbReference type="EMBL" id="TWT86657.1"/>
    </source>
</evidence>
<keyword evidence="1" id="KW-0472">Membrane</keyword>
<proteinExistence type="predicted"/>
<organism evidence="3 4">
    <name type="scientific">Pseudobythopirellula maris</name>
    <dbReference type="NCBI Taxonomy" id="2527991"/>
    <lineage>
        <taxon>Bacteria</taxon>
        <taxon>Pseudomonadati</taxon>
        <taxon>Planctomycetota</taxon>
        <taxon>Planctomycetia</taxon>
        <taxon>Pirellulales</taxon>
        <taxon>Lacipirellulaceae</taxon>
        <taxon>Pseudobythopirellula</taxon>
    </lineage>
</organism>
<feature type="transmembrane region" description="Helical" evidence="1">
    <location>
        <begin position="292"/>
        <end position="316"/>
    </location>
</feature>
<keyword evidence="1" id="KW-0812">Transmembrane</keyword>
<dbReference type="RefSeq" id="WP_146402615.1">
    <property type="nucleotide sequence ID" value="NZ_SJPQ01000004.1"/>
</dbReference>
<gene>
    <name evidence="3" type="ORF">Mal64_34860</name>
</gene>
<dbReference type="AlphaFoldDB" id="A0A5C5ZI40"/>
<keyword evidence="1" id="KW-1133">Transmembrane helix</keyword>
<evidence type="ECO:0000256" key="2">
    <source>
        <dbReference type="SAM" id="SignalP"/>
    </source>
</evidence>
<protein>
    <submittedName>
        <fullName evidence="3">Uncharacterized protein</fullName>
    </submittedName>
</protein>
<reference evidence="3 4" key="1">
    <citation type="submission" date="2019-02" db="EMBL/GenBank/DDBJ databases">
        <title>Deep-cultivation of Planctomycetes and their phenomic and genomic characterization uncovers novel biology.</title>
        <authorList>
            <person name="Wiegand S."/>
            <person name="Jogler M."/>
            <person name="Boedeker C."/>
            <person name="Pinto D."/>
            <person name="Vollmers J."/>
            <person name="Rivas-Marin E."/>
            <person name="Kohn T."/>
            <person name="Peeters S.H."/>
            <person name="Heuer A."/>
            <person name="Rast P."/>
            <person name="Oberbeckmann S."/>
            <person name="Bunk B."/>
            <person name="Jeske O."/>
            <person name="Meyerdierks A."/>
            <person name="Storesund J.E."/>
            <person name="Kallscheuer N."/>
            <person name="Luecker S."/>
            <person name="Lage O.M."/>
            <person name="Pohl T."/>
            <person name="Merkel B.J."/>
            <person name="Hornburger P."/>
            <person name="Mueller R.-W."/>
            <person name="Bruemmer F."/>
            <person name="Labrenz M."/>
            <person name="Spormann A.M."/>
            <person name="Op Den Camp H."/>
            <person name="Overmann J."/>
            <person name="Amann R."/>
            <person name="Jetten M.S.M."/>
            <person name="Mascher T."/>
            <person name="Medema M.H."/>
            <person name="Devos D.P."/>
            <person name="Kaster A.-K."/>
            <person name="Ovreas L."/>
            <person name="Rohde M."/>
            <person name="Galperin M.Y."/>
            <person name="Jogler C."/>
        </authorList>
    </citation>
    <scope>NUCLEOTIDE SEQUENCE [LARGE SCALE GENOMIC DNA]</scope>
    <source>
        <strain evidence="3 4">Mal64</strain>
    </source>
</reference>
<evidence type="ECO:0000313" key="4">
    <source>
        <dbReference type="Proteomes" id="UP000315440"/>
    </source>
</evidence>
<sequence precursor="true">MKSLCCSVSSLALLVALAAPASAAPTVDGTVDGSYGAPLAVQTVQTNFGDSTGGVTGGGELDAAYATVSGDRLYVMITGNIENNFNKLSLFIDSKAGGENTLSGGPSYDGGVSSNFAGLTFDTGFEADYHVFGRWGGAFEVDVVDRAGGACTNDCLGDFGAATVGAGTAVQSGTVLGDGNGTTSFLSSPAEFGFNNNNAAGVGGGTGAVVGDPASVTTGFEFSIALADIGSPVVGSEILIHAAYGNGDNNFHSNQILGGLAAPQDNLGGDGGGNFTGNLGGIDFNQFAGAQYFSVTVVPEPGALMIAMLAVCGFVARRRA</sequence>
<keyword evidence="2" id="KW-0732">Signal</keyword>
<keyword evidence="4" id="KW-1185">Reference proteome</keyword>
<name>A0A5C5ZI40_9BACT</name>